<dbReference type="InterPro" id="IPR048047">
    <property type="entry name" value="RSC1/2_bromodom"/>
</dbReference>
<protein>
    <submittedName>
        <fullName evidence="14">LAME_0A02674g1_1</fullName>
    </submittedName>
</protein>
<feature type="compositionally biased region" description="Acidic residues" evidence="11">
    <location>
        <begin position="811"/>
        <end position="825"/>
    </location>
</feature>
<feature type="domain" description="Bromo" evidence="12">
    <location>
        <begin position="26"/>
        <end position="95"/>
    </location>
</feature>
<dbReference type="Pfam" id="PF01426">
    <property type="entry name" value="BAH"/>
    <property type="match status" value="1"/>
</dbReference>
<keyword evidence="8" id="KW-0539">Nucleus</keyword>
<organism evidence="14 15">
    <name type="scientific">Lachancea meyersii CBS 8951</name>
    <dbReference type="NCBI Taxonomy" id="1266667"/>
    <lineage>
        <taxon>Eukaryota</taxon>
        <taxon>Fungi</taxon>
        <taxon>Dikarya</taxon>
        <taxon>Ascomycota</taxon>
        <taxon>Saccharomycotina</taxon>
        <taxon>Saccharomycetes</taxon>
        <taxon>Saccharomycetales</taxon>
        <taxon>Saccharomycetaceae</taxon>
        <taxon>Lachancea</taxon>
    </lineage>
</organism>
<dbReference type="InterPro" id="IPR036427">
    <property type="entry name" value="Bromodomain-like_sf"/>
</dbReference>
<comment type="subcellular location">
    <subcellularLocation>
        <location evidence="1">Nucleus</location>
    </subcellularLocation>
</comment>
<dbReference type="InterPro" id="IPR001487">
    <property type="entry name" value="Bromodomain"/>
</dbReference>
<feature type="compositionally biased region" description="Acidic residues" evidence="11">
    <location>
        <begin position="836"/>
        <end position="845"/>
    </location>
</feature>
<dbReference type="OrthoDB" id="1742084at2759"/>
<feature type="region of interest" description="Disordered" evidence="11">
    <location>
        <begin position="148"/>
        <end position="221"/>
    </location>
</feature>
<dbReference type="GO" id="GO:0016586">
    <property type="term" value="C:RSC-type complex"/>
    <property type="evidence" value="ECO:0007669"/>
    <property type="project" value="InterPro"/>
</dbReference>
<keyword evidence="2" id="KW-0597">Phosphoprotein</keyword>
<name>A0A1G4IMN2_9SACH</name>
<evidence type="ECO:0000256" key="7">
    <source>
        <dbReference type="ARBA" id="ARBA00023163"/>
    </source>
</evidence>
<dbReference type="SMART" id="SM00439">
    <property type="entry name" value="BAH"/>
    <property type="match status" value="1"/>
</dbReference>
<sequence length="873" mass="99904">MTDEKKTVRNRLKPLYDDIMTLKEPNGLEIYPIFQVLPTRKDYPDYYRIIQHPMSLSTVKKRLNNNYVHPQEFVQDLARITWNARTYNTKQSDIYTYATIMDTYIKDKVVPNLQKDYRDVHYPNLGPLPDELEAMARAHKDQKMADIPTGADLLNNDHSGNTTNNNSDYENPNGTNDEEDEEVDDDYDERKKSLPKIRIPLTGQSPVSGSFPPPSHSMTPTPLYERHQQQKTHMRRGRPPVIDLPYEQRIKNVLKILKKEVNQRGENITAPLDRLPDEEREPQYYTLITNPISVDDIRKKVKQRKYRTFQAFQQDFKTAIANYQLYHRSQPVELKRAAELESKFTELAQHELSRSDEQYMTDGELKYPLNEVDHNGTTYKIGDWILIHNSNDPKKPTIAQIFRLWHTSDGRRWLNACWYLRPEQTVHRVDRIFYKNEVVKSGQYRDHLVDEIVGKCYVCHFTRFQRGDPDLEIEGPLFVCEFRYNESEKVFNKIRTWKGCLPEEIRDIEESTIPVLGRKFFKYDSPIKHLLPPNASVNDPIPMPTEGAVNAPPLIGAVYLRPKVKKDDLGEYSTSEDCPRYIMRPGDPVEHGKVDMETGTVVTNMQTATNLSKVIPPTTRLASLNKTRSGTGLSSMRQSNTAVYNPPNAKGMQYASPGRASISPGPTTMQQTPLPLVVNPVVPTQTIKLGSQATKKPAYQPPTIINSLAAQARTNNAVLGTISTETPGAYVIPLQISKNVELLQRADYGSQLRRSSKDQMAPKRKRGKGEVLWFRGPSVVISERLLNSKNEITDLPLNRWFKKRRMEYEEVDAEDNDYLNEDQDDTSNGLSSANVGDDDSEDEDSTLPGTFPLGLRPSAAYMAYKIAQQHAGQ</sequence>
<dbReference type="Gene3D" id="2.30.30.490">
    <property type="match status" value="1"/>
</dbReference>
<evidence type="ECO:0000256" key="5">
    <source>
        <dbReference type="ARBA" id="ARBA00023015"/>
    </source>
</evidence>
<dbReference type="GO" id="GO:0003682">
    <property type="term" value="F:chromatin binding"/>
    <property type="evidence" value="ECO:0007669"/>
    <property type="project" value="InterPro"/>
</dbReference>
<gene>
    <name evidence="14" type="ORF">LAME_0A02674G</name>
</gene>
<dbReference type="PROSITE" id="PS51038">
    <property type="entry name" value="BAH"/>
    <property type="match status" value="1"/>
</dbReference>
<keyword evidence="15" id="KW-1185">Reference proteome</keyword>
<feature type="compositionally biased region" description="Acidic residues" evidence="11">
    <location>
        <begin position="176"/>
        <end position="187"/>
    </location>
</feature>
<evidence type="ECO:0000256" key="10">
    <source>
        <dbReference type="PROSITE-ProRule" id="PRU00035"/>
    </source>
</evidence>
<keyword evidence="6 10" id="KW-0103">Bromodomain</keyword>
<keyword evidence="3" id="KW-0677">Repeat</keyword>
<keyword evidence="4" id="KW-0156">Chromatin regulator</keyword>
<evidence type="ECO:0000256" key="8">
    <source>
        <dbReference type="ARBA" id="ARBA00023242"/>
    </source>
</evidence>
<evidence type="ECO:0000313" key="14">
    <source>
        <dbReference type="EMBL" id="SCU77919.1"/>
    </source>
</evidence>
<dbReference type="GO" id="GO:0006338">
    <property type="term" value="P:chromatin remodeling"/>
    <property type="evidence" value="ECO:0007669"/>
    <property type="project" value="InterPro"/>
</dbReference>
<dbReference type="GO" id="GO:0006368">
    <property type="term" value="P:transcription elongation by RNA polymerase II"/>
    <property type="evidence" value="ECO:0007669"/>
    <property type="project" value="TreeGrafter"/>
</dbReference>
<dbReference type="InterPro" id="IPR037382">
    <property type="entry name" value="Rsc/polybromo"/>
</dbReference>
<dbReference type="SUPFAM" id="SSF47370">
    <property type="entry name" value="Bromodomain"/>
    <property type="match status" value="2"/>
</dbReference>
<dbReference type="CDD" id="cd05521">
    <property type="entry name" value="Bromo_Rsc1_2_I"/>
    <property type="match status" value="1"/>
</dbReference>
<dbReference type="CDD" id="cd04717">
    <property type="entry name" value="BAH_polybromo"/>
    <property type="match status" value="1"/>
</dbReference>
<dbReference type="InterPro" id="IPR001025">
    <property type="entry name" value="BAH_dom"/>
</dbReference>
<evidence type="ECO:0000256" key="3">
    <source>
        <dbReference type="ARBA" id="ARBA00022737"/>
    </source>
</evidence>
<evidence type="ECO:0000259" key="13">
    <source>
        <dbReference type="PROSITE" id="PS51038"/>
    </source>
</evidence>
<dbReference type="Proteomes" id="UP000191144">
    <property type="component" value="Chromosome A"/>
</dbReference>
<evidence type="ECO:0000259" key="12">
    <source>
        <dbReference type="PROSITE" id="PS50014"/>
    </source>
</evidence>
<dbReference type="PANTHER" id="PTHR16062:SF21">
    <property type="entry name" value="CHROMATIN STRUCTURE-REMODELING COMPLEX SUBUNIT RSC1-RELATED"/>
    <property type="match status" value="1"/>
</dbReference>
<dbReference type="PROSITE" id="PS50014">
    <property type="entry name" value="BROMODOMAIN_2"/>
    <property type="match status" value="2"/>
</dbReference>
<keyword evidence="5" id="KW-0805">Transcription regulation</keyword>
<dbReference type="InterPro" id="IPR035700">
    <property type="entry name" value="Rsc1/Rsc2_Bromo"/>
</dbReference>
<dbReference type="AlphaFoldDB" id="A0A1G4IMN2"/>
<dbReference type="InterPro" id="IPR043151">
    <property type="entry name" value="BAH_sf"/>
</dbReference>
<dbReference type="SMART" id="SM00297">
    <property type="entry name" value="BROMO"/>
    <property type="match status" value="2"/>
</dbReference>
<dbReference type="EMBL" id="LT598483">
    <property type="protein sequence ID" value="SCU77919.1"/>
    <property type="molecule type" value="Genomic_DNA"/>
</dbReference>
<dbReference type="Pfam" id="PF00439">
    <property type="entry name" value="Bromodomain"/>
    <property type="match status" value="2"/>
</dbReference>
<evidence type="ECO:0000256" key="4">
    <source>
        <dbReference type="ARBA" id="ARBA00022853"/>
    </source>
</evidence>
<dbReference type="PRINTS" id="PR00503">
    <property type="entry name" value="BROMODOMAIN"/>
</dbReference>
<evidence type="ECO:0000256" key="9">
    <source>
        <dbReference type="ARBA" id="ARBA00061403"/>
    </source>
</evidence>
<accession>A0A1G4IMN2</accession>
<dbReference type="CDD" id="cd05522">
    <property type="entry name" value="Bromo_Rsc1_2_II"/>
    <property type="match status" value="1"/>
</dbReference>
<evidence type="ECO:0000256" key="11">
    <source>
        <dbReference type="SAM" id="MobiDB-lite"/>
    </source>
</evidence>
<feature type="region of interest" description="Disordered" evidence="11">
    <location>
        <begin position="811"/>
        <end position="854"/>
    </location>
</feature>
<evidence type="ECO:0000256" key="2">
    <source>
        <dbReference type="ARBA" id="ARBA00022553"/>
    </source>
</evidence>
<evidence type="ECO:0000256" key="1">
    <source>
        <dbReference type="ARBA" id="ARBA00004123"/>
    </source>
</evidence>
<dbReference type="Gene3D" id="1.20.920.10">
    <property type="entry name" value="Bromodomain-like"/>
    <property type="match status" value="2"/>
</dbReference>
<dbReference type="PANTHER" id="PTHR16062">
    <property type="entry name" value="SWI/SNF-RELATED"/>
    <property type="match status" value="1"/>
</dbReference>
<dbReference type="FunFam" id="2.30.30.490:FF:000016">
    <property type="entry name" value="RSC complex member"/>
    <property type="match status" value="1"/>
</dbReference>
<comment type="similarity">
    <text evidence="9">Belongs to the RSC1 family.</text>
</comment>
<proteinExistence type="inferred from homology"/>
<evidence type="ECO:0000256" key="6">
    <source>
        <dbReference type="ARBA" id="ARBA00023117"/>
    </source>
</evidence>
<keyword evidence="7" id="KW-0804">Transcription</keyword>
<feature type="domain" description="BAH" evidence="13">
    <location>
        <begin position="377"/>
        <end position="495"/>
    </location>
</feature>
<feature type="compositionally biased region" description="Low complexity" evidence="11">
    <location>
        <begin position="156"/>
        <end position="168"/>
    </location>
</feature>
<reference evidence="15" key="1">
    <citation type="submission" date="2016-03" db="EMBL/GenBank/DDBJ databases">
        <authorList>
            <person name="Devillers Hugo."/>
        </authorList>
    </citation>
    <scope>NUCLEOTIDE SEQUENCE [LARGE SCALE GENOMIC DNA]</scope>
</reference>
<evidence type="ECO:0000313" key="15">
    <source>
        <dbReference type="Proteomes" id="UP000191144"/>
    </source>
</evidence>
<feature type="domain" description="Bromo" evidence="12">
    <location>
        <begin position="264"/>
        <end position="334"/>
    </location>
</feature>